<evidence type="ECO:0000256" key="5">
    <source>
        <dbReference type="PROSITE-ProRule" id="PRU00042"/>
    </source>
</evidence>
<feature type="binding site" evidence="6">
    <location>
        <position position="10"/>
    </location>
    <ligand>
        <name>Zn(2+)</name>
        <dbReference type="ChEBI" id="CHEBI:29105"/>
    </ligand>
</feature>
<dbReference type="InterPro" id="IPR013087">
    <property type="entry name" value="Znf_C2H2_type"/>
</dbReference>
<evidence type="ECO:0000256" key="7">
    <source>
        <dbReference type="SAM" id="MobiDB-lite"/>
    </source>
</evidence>
<dbReference type="GO" id="GO:0000981">
    <property type="term" value="F:DNA-binding transcription factor activity, RNA polymerase II-specific"/>
    <property type="evidence" value="ECO:0007669"/>
    <property type="project" value="TreeGrafter"/>
</dbReference>
<dbReference type="Gene3D" id="3.30.160.60">
    <property type="entry name" value="Classic Zinc Finger"/>
    <property type="match status" value="7"/>
</dbReference>
<dbReference type="InterPro" id="IPR012934">
    <property type="entry name" value="Znf_AD"/>
</dbReference>
<feature type="domain" description="C2H2-type" evidence="8">
    <location>
        <begin position="326"/>
        <end position="354"/>
    </location>
</feature>
<feature type="binding site" evidence="6">
    <location>
        <position position="52"/>
    </location>
    <ligand>
        <name>Zn(2+)</name>
        <dbReference type="ChEBI" id="CHEBI:29105"/>
    </ligand>
</feature>
<dbReference type="SUPFAM" id="SSF57667">
    <property type="entry name" value="beta-beta-alpha zinc fingers"/>
    <property type="match status" value="4"/>
</dbReference>
<dbReference type="EMBL" id="HBUE01097809">
    <property type="protein sequence ID" value="CAG6483809.1"/>
    <property type="molecule type" value="Transcribed_RNA"/>
</dbReference>
<dbReference type="Pfam" id="PF07776">
    <property type="entry name" value="zf-AD"/>
    <property type="match status" value="1"/>
</dbReference>
<proteinExistence type="predicted"/>
<dbReference type="PROSITE" id="PS50157">
    <property type="entry name" value="ZINC_FINGER_C2H2_2"/>
    <property type="match status" value="7"/>
</dbReference>
<feature type="domain" description="ZAD" evidence="9">
    <location>
        <begin position="5"/>
        <end position="79"/>
    </location>
</feature>
<feature type="binding site" evidence="6">
    <location>
        <position position="55"/>
    </location>
    <ligand>
        <name>Zn(2+)</name>
        <dbReference type="ChEBI" id="CHEBI:29105"/>
    </ligand>
</feature>
<dbReference type="SMART" id="SM00868">
    <property type="entry name" value="zf-AD"/>
    <property type="match status" value="1"/>
</dbReference>
<feature type="region of interest" description="Disordered" evidence="7">
    <location>
        <begin position="138"/>
        <end position="165"/>
    </location>
</feature>
<keyword evidence="3 5" id="KW-0863">Zinc-finger</keyword>
<keyword evidence="1 6" id="KW-0479">Metal-binding</keyword>
<evidence type="ECO:0000256" key="4">
    <source>
        <dbReference type="ARBA" id="ARBA00022833"/>
    </source>
</evidence>
<feature type="domain" description="C2H2-type" evidence="8">
    <location>
        <begin position="488"/>
        <end position="515"/>
    </location>
</feature>
<evidence type="ECO:0000313" key="10">
    <source>
        <dbReference type="EMBL" id="CAG6483809.1"/>
    </source>
</evidence>
<evidence type="ECO:0000256" key="1">
    <source>
        <dbReference type="ARBA" id="ARBA00022723"/>
    </source>
</evidence>
<dbReference type="PROSITE" id="PS00028">
    <property type="entry name" value="ZINC_FINGER_C2H2_1"/>
    <property type="match status" value="9"/>
</dbReference>
<keyword evidence="4 6" id="KW-0862">Zinc</keyword>
<evidence type="ECO:0000259" key="9">
    <source>
        <dbReference type="PROSITE" id="PS51915"/>
    </source>
</evidence>
<dbReference type="AlphaFoldDB" id="A0A8D8FVD5"/>
<dbReference type="SUPFAM" id="SSF57716">
    <property type="entry name" value="Glucocorticoid receptor-like (DNA-binding domain)"/>
    <property type="match status" value="1"/>
</dbReference>
<dbReference type="Gene3D" id="3.40.1800.20">
    <property type="match status" value="1"/>
</dbReference>
<dbReference type="SMART" id="SM00355">
    <property type="entry name" value="ZnF_C2H2"/>
    <property type="match status" value="12"/>
</dbReference>
<dbReference type="GO" id="GO:0000977">
    <property type="term" value="F:RNA polymerase II transcription regulatory region sequence-specific DNA binding"/>
    <property type="evidence" value="ECO:0007669"/>
    <property type="project" value="TreeGrafter"/>
</dbReference>
<dbReference type="Pfam" id="PF00096">
    <property type="entry name" value="zf-C2H2"/>
    <property type="match status" value="2"/>
</dbReference>
<protein>
    <submittedName>
        <fullName evidence="10">Zinc finger protein 26</fullName>
    </submittedName>
</protein>
<evidence type="ECO:0000259" key="8">
    <source>
        <dbReference type="PROSITE" id="PS50157"/>
    </source>
</evidence>
<organism evidence="10">
    <name type="scientific">Culex pipiens</name>
    <name type="common">House mosquito</name>
    <dbReference type="NCBI Taxonomy" id="7175"/>
    <lineage>
        <taxon>Eukaryota</taxon>
        <taxon>Metazoa</taxon>
        <taxon>Ecdysozoa</taxon>
        <taxon>Arthropoda</taxon>
        <taxon>Hexapoda</taxon>
        <taxon>Insecta</taxon>
        <taxon>Pterygota</taxon>
        <taxon>Neoptera</taxon>
        <taxon>Endopterygota</taxon>
        <taxon>Diptera</taxon>
        <taxon>Nematocera</taxon>
        <taxon>Culicoidea</taxon>
        <taxon>Culicidae</taxon>
        <taxon>Culicinae</taxon>
        <taxon>Culicini</taxon>
        <taxon>Culex</taxon>
        <taxon>Culex</taxon>
    </lineage>
</organism>
<dbReference type="GO" id="GO:0008270">
    <property type="term" value="F:zinc ion binding"/>
    <property type="evidence" value="ECO:0007669"/>
    <property type="project" value="UniProtKB-UniRule"/>
</dbReference>
<feature type="domain" description="C2H2-type" evidence="8">
    <location>
        <begin position="355"/>
        <end position="382"/>
    </location>
</feature>
<evidence type="ECO:0000256" key="3">
    <source>
        <dbReference type="ARBA" id="ARBA00022771"/>
    </source>
</evidence>
<dbReference type="PANTHER" id="PTHR24409:SF295">
    <property type="entry name" value="AZ2-RELATED"/>
    <property type="match status" value="1"/>
</dbReference>
<evidence type="ECO:0000256" key="2">
    <source>
        <dbReference type="ARBA" id="ARBA00022737"/>
    </source>
</evidence>
<dbReference type="GO" id="GO:0005634">
    <property type="term" value="C:nucleus"/>
    <property type="evidence" value="ECO:0007669"/>
    <property type="project" value="InterPro"/>
</dbReference>
<evidence type="ECO:0000256" key="6">
    <source>
        <dbReference type="PROSITE-ProRule" id="PRU01263"/>
    </source>
</evidence>
<feature type="domain" description="C2H2-type" evidence="8">
    <location>
        <begin position="460"/>
        <end position="487"/>
    </location>
</feature>
<keyword evidence="2" id="KW-0677">Repeat</keyword>
<sequence length="606" mass="70120">MELTKVCRLCLSQKTRVRSIFKDYKREGLLAIITDVVRLKIEKEDGLPQNICKPCATTLFRIRDNLEEFRENDRALRERVQKESGVAGVEDSLGKDVVSVVEKSLELFLEQELEEHLDAPETDQLAIDVLRLGEEVPEEALQEEDAKSDYQQSSSESESDVEEELPIAKLKTIRAAKRINRKEDKSETKRRRAKKLKDEGDSDKPKVNDHKCYICKSESLGSAKALLEHLTSHLDRTPYTCTDCTMETVVLRSVRSLNVHLKMHAQPIKCQYCDRRYCDERARDFHVKSFHLGESAPCPSPCEKCGKICRSIAALKSHLRDHNLNLKCEYCDKIFHRRTKFKEHVLRVHEKAEKYECTLCNRVVHSLESYNSHLKMHTSEKTYECDLCPMKFYTAGNLGLHKKNHFSNANYKPHKDWSGHYTVTQEPGADKVYTCKLCGKTYHKTVMKINNHLKNHFKEIQCDRCDLKFVNESQLKTHYVVHTGIREHKCNYCGKDFLHKNNLTQHLKLHRNEQNYACEFCGKMFTYKEGMKAHIRNNHLRQSPYECRPCRRKFVDNASQARHMAAEHEPPPQQVEMAPPPLMGTVSRFEPIVVDFGAVAAKVGGQ</sequence>
<name>A0A8D8FVD5_CULPI</name>
<feature type="domain" description="C2H2-type" evidence="8">
    <location>
        <begin position="383"/>
        <end position="410"/>
    </location>
</feature>
<dbReference type="PROSITE" id="PS51915">
    <property type="entry name" value="ZAD"/>
    <property type="match status" value="1"/>
</dbReference>
<feature type="domain" description="C2H2-type" evidence="8">
    <location>
        <begin position="516"/>
        <end position="544"/>
    </location>
</feature>
<reference evidence="10" key="1">
    <citation type="submission" date="2021-05" db="EMBL/GenBank/DDBJ databases">
        <authorList>
            <person name="Alioto T."/>
            <person name="Alioto T."/>
            <person name="Gomez Garrido J."/>
        </authorList>
    </citation>
    <scope>NUCLEOTIDE SEQUENCE</scope>
</reference>
<feature type="domain" description="C2H2-type" evidence="8">
    <location>
        <begin position="545"/>
        <end position="573"/>
    </location>
</feature>
<dbReference type="PANTHER" id="PTHR24409">
    <property type="entry name" value="ZINC FINGER PROTEIN 142"/>
    <property type="match status" value="1"/>
</dbReference>
<feature type="compositionally biased region" description="Basic and acidic residues" evidence="7">
    <location>
        <begin position="196"/>
        <end position="206"/>
    </location>
</feature>
<accession>A0A8D8FVD5</accession>
<dbReference type="InterPro" id="IPR036236">
    <property type="entry name" value="Znf_C2H2_sf"/>
</dbReference>
<feature type="region of interest" description="Disordered" evidence="7">
    <location>
        <begin position="180"/>
        <end position="206"/>
    </location>
</feature>
<feature type="binding site" evidence="6">
    <location>
        <position position="7"/>
    </location>
    <ligand>
        <name>Zn(2+)</name>
        <dbReference type="ChEBI" id="CHEBI:29105"/>
    </ligand>
</feature>